<comment type="caution">
    <text evidence="10">The sequence shown here is derived from an EMBL/GenBank/DDBJ whole genome shotgun (WGS) entry which is preliminary data.</text>
</comment>
<reference evidence="10 11" key="1">
    <citation type="journal article" date="2015" name="Nature">
        <title>rRNA introns, odd ribosomes, and small enigmatic genomes across a large radiation of phyla.</title>
        <authorList>
            <person name="Brown C.T."/>
            <person name="Hug L.A."/>
            <person name="Thomas B.C."/>
            <person name="Sharon I."/>
            <person name="Castelle C.J."/>
            <person name="Singh A."/>
            <person name="Wilkins M.J."/>
            <person name="Williams K.H."/>
            <person name="Banfield J.F."/>
        </authorList>
    </citation>
    <scope>NUCLEOTIDE SEQUENCE [LARGE SCALE GENOMIC DNA]</scope>
</reference>
<evidence type="ECO:0000256" key="8">
    <source>
        <dbReference type="ARBA" id="ARBA00023136"/>
    </source>
</evidence>
<organism evidence="10 11">
    <name type="scientific">Candidatus Gottesmanbacteria bacterium GW2011_GWB1_44_11c</name>
    <dbReference type="NCBI Taxonomy" id="1618447"/>
    <lineage>
        <taxon>Bacteria</taxon>
        <taxon>Candidatus Gottesmaniibacteriota</taxon>
    </lineage>
</organism>
<comment type="subunit">
    <text evidence="9">Forms a complex with TatC.</text>
</comment>
<name>A0A0G1GLZ2_9BACT</name>
<dbReference type="InterPro" id="IPR006312">
    <property type="entry name" value="TatA/E"/>
</dbReference>
<dbReference type="HAMAP" id="MF_00236">
    <property type="entry name" value="TatA_E"/>
    <property type="match status" value="1"/>
</dbReference>
<dbReference type="Proteomes" id="UP000034617">
    <property type="component" value="Unassembled WGS sequence"/>
</dbReference>
<proteinExistence type="inferred from homology"/>
<keyword evidence="6 9" id="KW-1133">Transmembrane helix</keyword>
<dbReference type="GO" id="GO:0033281">
    <property type="term" value="C:TAT protein transport complex"/>
    <property type="evidence" value="ECO:0007669"/>
    <property type="project" value="UniProtKB-UniRule"/>
</dbReference>
<evidence type="ECO:0000313" key="11">
    <source>
        <dbReference type="Proteomes" id="UP000034617"/>
    </source>
</evidence>
<keyword evidence="2 9" id="KW-0813">Transport</keyword>
<evidence type="ECO:0000256" key="2">
    <source>
        <dbReference type="ARBA" id="ARBA00022448"/>
    </source>
</evidence>
<feature type="transmembrane region" description="Helical" evidence="9">
    <location>
        <begin position="6"/>
        <end position="22"/>
    </location>
</feature>
<dbReference type="PRINTS" id="PR01506">
    <property type="entry name" value="TATBPROTEIN"/>
</dbReference>
<dbReference type="GO" id="GO:0008320">
    <property type="term" value="F:protein transmembrane transporter activity"/>
    <property type="evidence" value="ECO:0007669"/>
    <property type="project" value="UniProtKB-UniRule"/>
</dbReference>
<dbReference type="PANTHER" id="PTHR42982:SF1">
    <property type="entry name" value="SEC-INDEPENDENT PROTEIN TRANSLOCASE PROTEIN TATA"/>
    <property type="match status" value="1"/>
</dbReference>
<dbReference type="EMBL" id="LCHM01000054">
    <property type="protein sequence ID" value="KKT35388.1"/>
    <property type="molecule type" value="Genomic_DNA"/>
</dbReference>
<evidence type="ECO:0000256" key="6">
    <source>
        <dbReference type="ARBA" id="ARBA00022989"/>
    </source>
</evidence>
<dbReference type="InterPro" id="IPR003369">
    <property type="entry name" value="TatA/B/E"/>
</dbReference>
<keyword evidence="5 9" id="KW-0653">Protein transport</keyword>
<protein>
    <recommendedName>
        <fullName evidence="9">Sec-independent protein translocase protein TatA</fullName>
    </recommendedName>
</protein>
<evidence type="ECO:0000256" key="5">
    <source>
        <dbReference type="ARBA" id="ARBA00022927"/>
    </source>
</evidence>
<keyword evidence="4 9" id="KW-0812">Transmembrane</keyword>
<keyword evidence="8 9" id="KW-0472">Membrane</keyword>
<dbReference type="GO" id="GO:0043953">
    <property type="term" value="P:protein transport by the Tat complex"/>
    <property type="evidence" value="ECO:0007669"/>
    <property type="project" value="UniProtKB-UniRule"/>
</dbReference>
<keyword evidence="3 9" id="KW-1003">Cell membrane</keyword>
<evidence type="ECO:0000256" key="9">
    <source>
        <dbReference type="HAMAP-Rule" id="MF_00236"/>
    </source>
</evidence>
<evidence type="ECO:0000256" key="1">
    <source>
        <dbReference type="ARBA" id="ARBA00004162"/>
    </source>
</evidence>
<keyword evidence="7 9" id="KW-0811">Translocation</keyword>
<gene>
    <name evidence="9" type="primary">tatA</name>
    <name evidence="10" type="ORF">UW22_C0054G0005</name>
</gene>
<dbReference type="Gene3D" id="1.20.5.3310">
    <property type="match status" value="1"/>
</dbReference>
<evidence type="ECO:0000256" key="7">
    <source>
        <dbReference type="ARBA" id="ARBA00023010"/>
    </source>
</evidence>
<dbReference type="AlphaFoldDB" id="A0A0G1GLZ2"/>
<accession>A0A0G1GLZ2</accession>
<comment type="function">
    <text evidence="9">Part of the twin-arginine translocation (Tat) system that transports large folded proteins containing a characteristic twin-arginine motif in their signal peptide across membranes. TatA could form the protein-conducting channel of the Tat system.</text>
</comment>
<dbReference type="Pfam" id="PF02416">
    <property type="entry name" value="TatA_B_E"/>
    <property type="match status" value="1"/>
</dbReference>
<sequence length="47" mass="5153">MPNIGTTEIIIVAIVILVLFGGKKLPELVKGIAQAIKEFRNAFKDKD</sequence>
<evidence type="ECO:0000256" key="4">
    <source>
        <dbReference type="ARBA" id="ARBA00022692"/>
    </source>
</evidence>
<dbReference type="NCBIfam" id="TIGR01411">
    <property type="entry name" value="tatAE"/>
    <property type="match status" value="1"/>
</dbReference>
<comment type="similarity">
    <text evidence="9">Belongs to the TatA/E family.</text>
</comment>
<evidence type="ECO:0000256" key="3">
    <source>
        <dbReference type="ARBA" id="ARBA00022475"/>
    </source>
</evidence>
<comment type="subcellular location">
    <subcellularLocation>
        <location evidence="1 9">Cell membrane</location>
        <topology evidence="1 9">Single-pass membrane protein</topology>
    </subcellularLocation>
</comment>
<dbReference type="PANTHER" id="PTHR42982">
    <property type="entry name" value="SEC-INDEPENDENT PROTEIN TRANSLOCASE PROTEIN TATA"/>
    <property type="match status" value="1"/>
</dbReference>
<evidence type="ECO:0000313" key="10">
    <source>
        <dbReference type="EMBL" id="KKT35388.1"/>
    </source>
</evidence>